<accession>A0A1Y2HQX2</accession>
<dbReference type="AlphaFoldDB" id="A0A1Y2HQX2"/>
<dbReference type="Proteomes" id="UP000193411">
    <property type="component" value="Unassembled WGS sequence"/>
</dbReference>
<sequence>MTVSNTPTAASLLPPELLLLVLSLTRPKRTLPATCMRTVTAFRSAEPSRATRALLLDAWAAMAVSQGGGDDSHRLSAASHLPDRVCDELRALIEKAAAEA</sequence>
<dbReference type="EMBL" id="MCFL01000014">
    <property type="protein sequence ID" value="ORZ36949.1"/>
    <property type="molecule type" value="Genomic_DNA"/>
</dbReference>
<evidence type="ECO:0000313" key="1">
    <source>
        <dbReference type="EMBL" id="ORZ36949.1"/>
    </source>
</evidence>
<gene>
    <name evidence="1" type="ORF">BCR44DRAFT_56631</name>
</gene>
<proteinExistence type="predicted"/>
<comment type="caution">
    <text evidence="1">The sequence shown here is derived from an EMBL/GenBank/DDBJ whole genome shotgun (WGS) entry which is preliminary data.</text>
</comment>
<reference evidence="1 2" key="1">
    <citation type="submission" date="2016-07" db="EMBL/GenBank/DDBJ databases">
        <title>Pervasive Adenine N6-methylation of Active Genes in Fungi.</title>
        <authorList>
            <consortium name="DOE Joint Genome Institute"/>
            <person name="Mondo S.J."/>
            <person name="Dannebaum R.O."/>
            <person name="Kuo R.C."/>
            <person name="Labutti K."/>
            <person name="Haridas S."/>
            <person name="Kuo A."/>
            <person name="Salamov A."/>
            <person name="Ahrendt S.R."/>
            <person name="Lipzen A."/>
            <person name="Sullivan W."/>
            <person name="Andreopoulos W.B."/>
            <person name="Clum A."/>
            <person name="Lindquist E."/>
            <person name="Daum C."/>
            <person name="Ramamoorthy G.K."/>
            <person name="Gryganskyi A."/>
            <person name="Culley D."/>
            <person name="Magnuson J.K."/>
            <person name="James T.Y."/>
            <person name="O'Malley M.A."/>
            <person name="Stajich J.E."/>
            <person name="Spatafora J.W."/>
            <person name="Visel A."/>
            <person name="Grigoriev I.V."/>
        </authorList>
    </citation>
    <scope>NUCLEOTIDE SEQUENCE [LARGE SCALE GENOMIC DNA]</scope>
    <source>
        <strain evidence="1 2">PL171</strain>
    </source>
</reference>
<keyword evidence="2" id="KW-1185">Reference proteome</keyword>
<name>A0A1Y2HQX2_9FUNG</name>
<organism evidence="1 2">
    <name type="scientific">Catenaria anguillulae PL171</name>
    <dbReference type="NCBI Taxonomy" id="765915"/>
    <lineage>
        <taxon>Eukaryota</taxon>
        <taxon>Fungi</taxon>
        <taxon>Fungi incertae sedis</taxon>
        <taxon>Blastocladiomycota</taxon>
        <taxon>Blastocladiomycetes</taxon>
        <taxon>Blastocladiales</taxon>
        <taxon>Catenariaceae</taxon>
        <taxon>Catenaria</taxon>
    </lineage>
</organism>
<protein>
    <submittedName>
        <fullName evidence="1">Uncharacterized protein</fullName>
    </submittedName>
</protein>
<evidence type="ECO:0000313" key="2">
    <source>
        <dbReference type="Proteomes" id="UP000193411"/>
    </source>
</evidence>
<feature type="non-terminal residue" evidence="1">
    <location>
        <position position="100"/>
    </location>
</feature>